<protein>
    <recommendedName>
        <fullName evidence="2">Anti-sigma-28 factor FlgM C-terminal domain-containing protein</fullName>
    </recommendedName>
</protein>
<evidence type="ECO:0000313" key="3">
    <source>
        <dbReference type="EMBL" id="QDT65933.1"/>
    </source>
</evidence>
<evidence type="ECO:0000259" key="2">
    <source>
        <dbReference type="Pfam" id="PF04316"/>
    </source>
</evidence>
<dbReference type="KEGG" id="chya:V22_31960"/>
<keyword evidence="4" id="KW-1185">Reference proteome</keyword>
<dbReference type="Proteomes" id="UP000319976">
    <property type="component" value="Chromosome"/>
</dbReference>
<dbReference type="SUPFAM" id="SSF101498">
    <property type="entry name" value="Anti-sigma factor FlgM"/>
    <property type="match status" value="1"/>
</dbReference>
<dbReference type="InterPro" id="IPR035890">
    <property type="entry name" value="Anti-sigma-28_factor_FlgM_sf"/>
</dbReference>
<dbReference type="OrthoDB" id="280802at2"/>
<dbReference type="EMBL" id="CP036316">
    <property type="protein sequence ID" value="QDT65933.1"/>
    <property type="molecule type" value="Genomic_DNA"/>
</dbReference>
<name>A0A517TC42_9PLAN</name>
<evidence type="ECO:0000256" key="1">
    <source>
        <dbReference type="SAM" id="MobiDB-lite"/>
    </source>
</evidence>
<dbReference type="AlphaFoldDB" id="A0A517TC42"/>
<feature type="region of interest" description="Disordered" evidence="1">
    <location>
        <begin position="1"/>
        <end position="40"/>
    </location>
</feature>
<feature type="domain" description="Anti-sigma-28 factor FlgM C-terminal" evidence="2">
    <location>
        <begin position="39"/>
        <end position="85"/>
    </location>
</feature>
<organism evidence="3 4">
    <name type="scientific">Calycomorphotria hydatis</name>
    <dbReference type="NCBI Taxonomy" id="2528027"/>
    <lineage>
        <taxon>Bacteria</taxon>
        <taxon>Pseudomonadati</taxon>
        <taxon>Planctomycetota</taxon>
        <taxon>Planctomycetia</taxon>
        <taxon>Planctomycetales</taxon>
        <taxon>Planctomycetaceae</taxon>
        <taxon>Calycomorphotria</taxon>
    </lineage>
</organism>
<gene>
    <name evidence="3" type="ORF">V22_31960</name>
</gene>
<sequence>MEVNGAGYVPSHQAVRGTNAKPATETQPTKSAAISSPQDQLDISSIAQELADVKSMDHDLRTQRLADIKAAIDDGTYENSVKLDAAVDRLLDELVKDQSTQNRG</sequence>
<dbReference type="InterPro" id="IPR031316">
    <property type="entry name" value="FlgM_C"/>
</dbReference>
<proteinExistence type="predicted"/>
<dbReference type="RefSeq" id="WP_145264622.1">
    <property type="nucleotide sequence ID" value="NZ_CP036316.1"/>
</dbReference>
<accession>A0A517TC42</accession>
<evidence type="ECO:0000313" key="4">
    <source>
        <dbReference type="Proteomes" id="UP000319976"/>
    </source>
</evidence>
<feature type="compositionally biased region" description="Polar residues" evidence="1">
    <location>
        <begin position="24"/>
        <end position="40"/>
    </location>
</feature>
<dbReference type="Pfam" id="PF04316">
    <property type="entry name" value="FlgM"/>
    <property type="match status" value="1"/>
</dbReference>
<reference evidence="3 4" key="1">
    <citation type="submission" date="2019-02" db="EMBL/GenBank/DDBJ databases">
        <title>Deep-cultivation of Planctomycetes and their phenomic and genomic characterization uncovers novel biology.</title>
        <authorList>
            <person name="Wiegand S."/>
            <person name="Jogler M."/>
            <person name="Boedeker C."/>
            <person name="Pinto D."/>
            <person name="Vollmers J."/>
            <person name="Rivas-Marin E."/>
            <person name="Kohn T."/>
            <person name="Peeters S.H."/>
            <person name="Heuer A."/>
            <person name="Rast P."/>
            <person name="Oberbeckmann S."/>
            <person name="Bunk B."/>
            <person name="Jeske O."/>
            <person name="Meyerdierks A."/>
            <person name="Storesund J.E."/>
            <person name="Kallscheuer N."/>
            <person name="Luecker S."/>
            <person name="Lage O.M."/>
            <person name="Pohl T."/>
            <person name="Merkel B.J."/>
            <person name="Hornburger P."/>
            <person name="Mueller R.-W."/>
            <person name="Bruemmer F."/>
            <person name="Labrenz M."/>
            <person name="Spormann A.M."/>
            <person name="Op den Camp H."/>
            <person name="Overmann J."/>
            <person name="Amann R."/>
            <person name="Jetten M.S.M."/>
            <person name="Mascher T."/>
            <person name="Medema M.H."/>
            <person name="Devos D.P."/>
            <person name="Kaster A.-K."/>
            <person name="Ovreas L."/>
            <person name="Rohde M."/>
            <person name="Galperin M.Y."/>
            <person name="Jogler C."/>
        </authorList>
    </citation>
    <scope>NUCLEOTIDE SEQUENCE [LARGE SCALE GENOMIC DNA]</scope>
    <source>
        <strain evidence="3 4">V22</strain>
    </source>
</reference>